<keyword evidence="4" id="KW-1185">Reference proteome</keyword>
<organism evidence="2">
    <name type="scientific">Capitella teleta</name>
    <name type="common">Polychaete worm</name>
    <dbReference type="NCBI Taxonomy" id="283909"/>
    <lineage>
        <taxon>Eukaryota</taxon>
        <taxon>Metazoa</taxon>
        <taxon>Spiralia</taxon>
        <taxon>Lophotrochozoa</taxon>
        <taxon>Annelida</taxon>
        <taxon>Polychaeta</taxon>
        <taxon>Sedentaria</taxon>
        <taxon>Scolecida</taxon>
        <taxon>Capitellidae</taxon>
        <taxon>Capitella</taxon>
    </lineage>
</organism>
<dbReference type="Pfam" id="PF00092">
    <property type="entry name" value="VWA"/>
    <property type="match status" value="1"/>
</dbReference>
<sequence length="118" mass="12985">CSSRLDVAFVLDVSGSLYSVYALGIEFIRTVIQGLEFRFDRTRAGLVMYSDTASVRFYMDTYGDRSDILEALSIGAVGGRTNTQDALRLVDEQVFQSNRGDRSDVANIVILATDGESN</sequence>
<evidence type="ECO:0000313" key="4">
    <source>
        <dbReference type="Proteomes" id="UP000014760"/>
    </source>
</evidence>
<reference evidence="3" key="3">
    <citation type="submission" date="2015-06" db="UniProtKB">
        <authorList>
            <consortium name="EnsemblMetazoa"/>
        </authorList>
    </citation>
    <scope>IDENTIFICATION</scope>
</reference>
<accession>R7TZI3</accession>
<dbReference type="PROSITE" id="PS50234">
    <property type="entry name" value="VWFA"/>
    <property type="match status" value="1"/>
</dbReference>
<dbReference type="PANTHER" id="PTHR24020:SF84">
    <property type="entry name" value="VWFA DOMAIN-CONTAINING PROTEIN"/>
    <property type="match status" value="1"/>
</dbReference>
<dbReference type="Gene3D" id="3.40.50.410">
    <property type="entry name" value="von Willebrand factor, type A domain"/>
    <property type="match status" value="1"/>
</dbReference>
<dbReference type="HOGENOM" id="CLU_008905_5_0_1"/>
<gene>
    <name evidence="2" type="ORF">CAPTEDRAFT_47275</name>
</gene>
<feature type="non-terminal residue" evidence="2">
    <location>
        <position position="118"/>
    </location>
</feature>
<dbReference type="PRINTS" id="PR00453">
    <property type="entry name" value="VWFADOMAIN"/>
</dbReference>
<evidence type="ECO:0000259" key="1">
    <source>
        <dbReference type="PROSITE" id="PS50234"/>
    </source>
</evidence>
<feature type="non-terminal residue" evidence="2">
    <location>
        <position position="1"/>
    </location>
</feature>
<protein>
    <recommendedName>
        <fullName evidence="1">VWFA domain-containing protein</fullName>
    </recommendedName>
</protein>
<dbReference type="STRING" id="283909.R7TZI3"/>
<proteinExistence type="predicted"/>
<dbReference type="SUPFAM" id="SSF53300">
    <property type="entry name" value="vWA-like"/>
    <property type="match status" value="1"/>
</dbReference>
<reference evidence="2 4" key="2">
    <citation type="journal article" date="2013" name="Nature">
        <title>Insights into bilaterian evolution from three spiralian genomes.</title>
        <authorList>
            <person name="Simakov O."/>
            <person name="Marletaz F."/>
            <person name="Cho S.J."/>
            <person name="Edsinger-Gonzales E."/>
            <person name="Havlak P."/>
            <person name="Hellsten U."/>
            <person name="Kuo D.H."/>
            <person name="Larsson T."/>
            <person name="Lv J."/>
            <person name="Arendt D."/>
            <person name="Savage R."/>
            <person name="Osoegawa K."/>
            <person name="de Jong P."/>
            <person name="Grimwood J."/>
            <person name="Chapman J.A."/>
            <person name="Shapiro H."/>
            <person name="Aerts A."/>
            <person name="Otillar R.P."/>
            <person name="Terry A.Y."/>
            <person name="Boore J.L."/>
            <person name="Grigoriev I.V."/>
            <person name="Lindberg D.R."/>
            <person name="Seaver E.C."/>
            <person name="Weisblat D.A."/>
            <person name="Putnam N.H."/>
            <person name="Rokhsar D.S."/>
        </authorList>
    </citation>
    <scope>NUCLEOTIDE SEQUENCE</scope>
    <source>
        <strain evidence="2 4">I ESC-2004</strain>
    </source>
</reference>
<dbReference type="PANTHER" id="PTHR24020">
    <property type="entry name" value="COLLAGEN ALPHA"/>
    <property type="match status" value="1"/>
</dbReference>
<reference evidence="4" key="1">
    <citation type="submission" date="2012-12" db="EMBL/GenBank/DDBJ databases">
        <authorList>
            <person name="Hellsten U."/>
            <person name="Grimwood J."/>
            <person name="Chapman J.A."/>
            <person name="Shapiro H."/>
            <person name="Aerts A."/>
            <person name="Otillar R.P."/>
            <person name="Terry A.Y."/>
            <person name="Boore J.L."/>
            <person name="Simakov O."/>
            <person name="Marletaz F."/>
            <person name="Cho S.-J."/>
            <person name="Edsinger-Gonzales E."/>
            <person name="Havlak P."/>
            <person name="Kuo D.-H."/>
            <person name="Larsson T."/>
            <person name="Lv J."/>
            <person name="Arendt D."/>
            <person name="Savage R."/>
            <person name="Osoegawa K."/>
            <person name="de Jong P."/>
            <person name="Lindberg D.R."/>
            <person name="Seaver E.C."/>
            <person name="Weisblat D.A."/>
            <person name="Putnam N.H."/>
            <person name="Grigoriev I.V."/>
            <person name="Rokhsar D.S."/>
        </authorList>
    </citation>
    <scope>NUCLEOTIDE SEQUENCE</scope>
    <source>
        <strain evidence="4">I ESC-2004</strain>
    </source>
</reference>
<evidence type="ECO:0000313" key="3">
    <source>
        <dbReference type="EnsemblMetazoa" id="CapteP47275"/>
    </source>
</evidence>
<dbReference type="InterPro" id="IPR050525">
    <property type="entry name" value="ECM_Assembly_Org"/>
</dbReference>
<feature type="domain" description="VWFA" evidence="1">
    <location>
        <begin position="6"/>
        <end position="118"/>
    </location>
</feature>
<evidence type="ECO:0000313" key="2">
    <source>
        <dbReference type="EMBL" id="ELT99358.1"/>
    </source>
</evidence>
<dbReference type="EnsemblMetazoa" id="CapteT47275">
    <property type="protein sequence ID" value="CapteP47275"/>
    <property type="gene ID" value="CapteG47275"/>
</dbReference>
<dbReference type="EMBL" id="AMQN01010063">
    <property type="status" value="NOT_ANNOTATED_CDS"/>
    <property type="molecule type" value="Genomic_DNA"/>
</dbReference>
<dbReference type="OrthoDB" id="6132182at2759"/>
<dbReference type="EMBL" id="KB306940">
    <property type="protein sequence ID" value="ELT99358.1"/>
    <property type="molecule type" value="Genomic_DNA"/>
</dbReference>
<dbReference type="Proteomes" id="UP000014760">
    <property type="component" value="Unassembled WGS sequence"/>
</dbReference>
<dbReference type="InterPro" id="IPR002035">
    <property type="entry name" value="VWF_A"/>
</dbReference>
<dbReference type="AlphaFoldDB" id="R7TZI3"/>
<name>R7TZI3_CAPTE</name>
<dbReference type="InterPro" id="IPR036465">
    <property type="entry name" value="vWFA_dom_sf"/>
</dbReference>